<feature type="compositionally biased region" description="Polar residues" evidence="1">
    <location>
        <begin position="114"/>
        <end position="131"/>
    </location>
</feature>
<sequence>MTFGDHLRFFLQHLPIDVVMQVQLQKPTTVEEMYHAAREYDQLQSLHDSLHSSNAFKKKFKNIIQHGNNQQQSSTTHPLSFPSSDTHTATPLMTAPSNGVIPMDLDVMESTWVGANQNGTSGSKQQGNQEPHLSELEPTSLMAEDITIPDGPIQIEDVLGSPELHVLNLADDPLPKESLPIYPIELGSKDGQRYIDTTTIVDTGAPPMYIKHSISQLIGADIYLMATRAIIGAGSTTTSAWAIFSLQTGMLKTRIYAYILDNYNL</sequence>
<dbReference type="AlphaFoldDB" id="A0A165PE44"/>
<reference evidence="2 3" key="1">
    <citation type="journal article" date="2016" name="Mol. Biol. Evol.">
        <title>Comparative Genomics of Early-Diverging Mushroom-Forming Fungi Provides Insights into the Origins of Lignocellulose Decay Capabilities.</title>
        <authorList>
            <person name="Nagy L.G."/>
            <person name="Riley R."/>
            <person name="Tritt A."/>
            <person name="Adam C."/>
            <person name="Daum C."/>
            <person name="Floudas D."/>
            <person name="Sun H."/>
            <person name="Yadav J.S."/>
            <person name="Pangilinan J."/>
            <person name="Larsson K.H."/>
            <person name="Matsuura K."/>
            <person name="Barry K."/>
            <person name="Labutti K."/>
            <person name="Kuo R."/>
            <person name="Ohm R.A."/>
            <person name="Bhattacharya S.S."/>
            <person name="Shirouzu T."/>
            <person name="Yoshinaga Y."/>
            <person name="Martin F.M."/>
            <person name="Grigoriev I.V."/>
            <person name="Hibbett D.S."/>
        </authorList>
    </citation>
    <scope>NUCLEOTIDE SEQUENCE [LARGE SCALE GENOMIC DNA]</scope>
    <source>
        <strain evidence="2 3">HHB14362 ss-1</strain>
    </source>
</reference>
<name>A0A165PE44_9AGAM</name>
<dbReference type="OrthoDB" id="3270861at2759"/>
<keyword evidence="3" id="KW-1185">Reference proteome</keyword>
<feature type="region of interest" description="Disordered" evidence="1">
    <location>
        <begin position="114"/>
        <end position="133"/>
    </location>
</feature>
<accession>A0A165PE44</accession>
<feature type="region of interest" description="Disordered" evidence="1">
    <location>
        <begin position="67"/>
        <end position="92"/>
    </location>
</feature>
<dbReference type="EMBL" id="KV425613">
    <property type="protein sequence ID" value="KZT20910.1"/>
    <property type="molecule type" value="Genomic_DNA"/>
</dbReference>
<protein>
    <submittedName>
        <fullName evidence="2">Uncharacterized protein</fullName>
    </submittedName>
</protein>
<dbReference type="Proteomes" id="UP000076761">
    <property type="component" value="Unassembled WGS sequence"/>
</dbReference>
<organism evidence="2 3">
    <name type="scientific">Neolentinus lepideus HHB14362 ss-1</name>
    <dbReference type="NCBI Taxonomy" id="1314782"/>
    <lineage>
        <taxon>Eukaryota</taxon>
        <taxon>Fungi</taxon>
        <taxon>Dikarya</taxon>
        <taxon>Basidiomycota</taxon>
        <taxon>Agaricomycotina</taxon>
        <taxon>Agaricomycetes</taxon>
        <taxon>Gloeophyllales</taxon>
        <taxon>Gloeophyllaceae</taxon>
        <taxon>Neolentinus</taxon>
    </lineage>
</organism>
<dbReference type="InParanoid" id="A0A165PE44"/>
<evidence type="ECO:0000256" key="1">
    <source>
        <dbReference type="SAM" id="MobiDB-lite"/>
    </source>
</evidence>
<gene>
    <name evidence="2" type="ORF">NEOLEDRAFT_1182124</name>
</gene>
<dbReference type="STRING" id="1314782.A0A165PE44"/>
<evidence type="ECO:0000313" key="2">
    <source>
        <dbReference type="EMBL" id="KZT20910.1"/>
    </source>
</evidence>
<evidence type="ECO:0000313" key="3">
    <source>
        <dbReference type="Proteomes" id="UP000076761"/>
    </source>
</evidence>
<proteinExistence type="predicted"/>